<dbReference type="Proteomes" id="UP000284779">
    <property type="component" value="Unassembled WGS sequence"/>
</dbReference>
<dbReference type="AlphaFoldDB" id="A0A413RBJ6"/>
<accession>A0A413RBJ6</accession>
<dbReference type="CDD" id="cd16935">
    <property type="entry name" value="HATPase_AgrC-ComD-like"/>
    <property type="match status" value="1"/>
</dbReference>
<feature type="transmembrane region" description="Helical" evidence="1">
    <location>
        <begin position="37"/>
        <end position="56"/>
    </location>
</feature>
<proteinExistence type="predicted"/>
<feature type="transmembrane region" description="Helical" evidence="1">
    <location>
        <begin position="12"/>
        <end position="31"/>
    </location>
</feature>
<keyword evidence="1" id="KW-1133">Transmembrane helix</keyword>
<evidence type="ECO:0000313" key="3">
    <source>
        <dbReference type="EMBL" id="RHA19994.1"/>
    </source>
</evidence>
<dbReference type="InterPro" id="IPR032834">
    <property type="entry name" value="NatK-like_C"/>
</dbReference>
<dbReference type="PANTHER" id="PTHR40448:SF1">
    <property type="entry name" value="TWO-COMPONENT SENSOR HISTIDINE KINASE"/>
    <property type="match status" value="1"/>
</dbReference>
<sequence>MKIGGKMSDFWLIINVILDAFPWIFLLYMPFKDRLRFSRITTVLANFVVLTLYYISFKRIIGEDFYNLDIMLAYRMVQIFVVLILCIYFINDFIQKVLFVFGQLLPISVFVLVWASHTNNYITIKQSATYLDTAVLRIIISCVCFPFMYILWKKYIVPVVKTDNKRQWKYGWIIPMIFSIVSLSYCENNFEITYMHLHQVLARLTLSIGVVIVSVMQFRAVRTEESFVRAEEKAKRSRMLIEMQAEQYNMITEKIEKTRKSRHDIHHHINVVYQLAKENKIEQLIEYLEEYNKIDSTKEPMVYCNNSTVDAILNHYILLAKDNGIEVHLNVALPEELKIRDTDLCIVIGNLLENAIEASKKEENKRIKLRINRSNEYICMLVSNLYNGEIKKGHSGYYSRKRDFKDTGIGLSSVSAVVEKYDGRMEVDHTNGEFNVFIMMANISSNLI</sequence>
<dbReference type="Pfam" id="PF14501">
    <property type="entry name" value="HATPase_c_5"/>
    <property type="match status" value="1"/>
</dbReference>
<dbReference type="PANTHER" id="PTHR40448">
    <property type="entry name" value="TWO-COMPONENT SENSOR HISTIDINE KINASE"/>
    <property type="match status" value="1"/>
</dbReference>
<dbReference type="InterPro" id="IPR036890">
    <property type="entry name" value="HATPase_C_sf"/>
</dbReference>
<evidence type="ECO:0000256" key="1">
    <source>
        <dbReference type="SAM" id="Phobius"/>
    </source>
</evidence>
<gene>
    <name evidence="3" type="ORF">DW944_02280</name>
</gene>
<organism evidence="3 4">
    <name type="scientific">Eubacterium ventriosum</name>
    <dbReference type="NCBI Taxonomy" id="39496"/>
    <lineage>
        <taxon>Bacteria</taxon>
        <taxon>Bacillati</taxon>
        <taxon>Bacillota</taxon>
        <taxon>Clostridia</taxon>
        <taxon>Eubacteriales</taxon>
        <taxon>Eubacteriaceae</taxon>
        <taxon>Eubacterium</taxon>
    </lineage>
</organism>
<comment type="caution">
    <text evidence="3">The sequence shown here is derived from an EMBL/GenBank/DDBJ whole genome shotgun (WGS) entry which is preliminary data.</text>
</comment>
<feature type="transmembrane region" description="Helical" evidence="1">
    <location>
        <begin position="68"/>
        <end position="91"/>
    </location>
</feature>
<name>A0A413RBJ6_9FIRM</name>
<evidence type="ECO:0000259" key="2">
    <source>
        <dbReference type="Pfam" id="PF14501"/>
    </source>
</evidence>
<dbReference type="Gene3D" id="3.30.565.10">
    <property type="entry name" value="Histidine kinase-like ATPase, C-terminal domain"/>
    <property type="match status" value="1"/>
</dbReference>
<dbReference type="GO" id="GO:0042802">
    <property type="term" value="F:identical protein binding"/>
    <property type="evidence" value="ECO:0007669"/>
    <property type="project" value="TreeGrafter"/>
</dbReference>
<keyword evidence="1" id="KW-0472">Membrane</keyword>
<reference evidence="3 4" key="1">
    <citation type="submission" date="2018-08" db="EMBL/GenBank/DDBJ databases">
        <title>A genome reference for cultivated species of the human gut microbiota.</title>
        <authorList>
            <person name="Zou Y."/>
            <person name="Xue W."/>
            <person name="Luo G."/>
        </authorList>
    </citation>
    <scope>NUCLEOTIDE SEQUENCE [LARGE SCALE GENOMIC DNA]</scope>
    <source>
        <strain evidence="3 4">AM44-11BH</strain>
    </source>
</reference>
<evidence type="ECO:0000313" key="4">
    <source>
        <dbReference type="Proteomes" id="UP000284779"/>
    </source>
</evidence>
<dbReference type="EMBL" id="QSFD01000002">
    <property type="protein sequence ID" value="RHA19994.1"/>
    <property type="molecule type" value="Genomic_DNA"/>
</dbReference>
<dbReference type="SUPFAM" id="SSF55874">
    <property type="entry name" value="ATPase domain of HSP90 chaperone/DNA topoisomerase II/histidine kinase"/>
    <property type="match status" value="1"/>
</dbReference>
<feature type="transmembrane region" description="Helical" evidence="1">
    <location>
        <begin position="97"/>
        <end position="116"/>
    </location>
</feature>
<feature type="domain" description="Sensor histidine kinase NatK-like C-terminal" evidence="2">
    <location>
        <begin position="342"/>
        <end position="440"/>
    </location>
</feature>
<protein>
    <submittedName>
        <fullName evidence="3">GHKL domain-containing protein</fullName>
    </submittedName>
</protein>
<feature type="transmembrane region" description="Helical" evidence="1">
    <location>
        <begin position="170"/>
        <end position="188"/>
    </location>
</feature>
<keyword evidence="1" id="KW-0812">Transmembrane</keyword>
<feature type="transmembrane region" description="Helical" evidence="1">
    <location>
        <begin position="128"/>
        <end position="150"/>
    </location>
</feature>
<keyword evidence="4" id="KW-1185">Reference proteome</keyword>